<dbReference type="SMART" id="SM00369">
    <property type="entry name" value="LRR_TYP"/>
    <property type="match status" value="4"/>
</dbReference>
<keyword evidence="1" id="KW-0433">Leucine-rich repeat</keyword>
<dbReference type="GO" id="GO:0031012">
    <property type="term" value="C:extracellular matrix"/>
    <property type="evidence" value="ECO:0007669"/>
    <property type="project" value="TreeGrafter"/>
</dbReference>
<dbReference type="OrthoDB" id="676979at2759"/>
<dbReference type="Gene3D" id="3.80.10.10">
    <property type="entry name" value="Ribonuclease Inhibitor"/>
    <property type="match status" value="2"/>
</dbReference>
<dbReference type="PANTHER" id="PTHR24373:SF370">
    <property type="entry name" value="FISH-LIPS, ISOFORM E"/>
    <property type="match status" value="1"/>
</dbReference>
<keyword evidence="6" id="KW-1185">Reference proteome</keyword>
<dbReference type="PANTHER" id="PTHR24373">
    <property type="entry name" value="SLIT RELATED LEUCINE-RICH REPEAT NEURONAL PROTEIN"/>
    <property type="match status" value="1"/>
</dbReference>
<evidence type="ECO:0000313" key="6">
    <source>
        <dbReference type="Proteomes" id="UP000230750"/>
    </source>
</evidence>
<dbReference type="InterPro" id="IPR032675">
    <property type="entry name" value="LRR_dom_sf"/>
</dbReference>
<dbReference type="InterPro" id="IPR050328">
    <property type="entry name" value="Dev_Immune_Receptor"/>
</dbReference>
<gene>
    <name evidence="5" type="ORF">BSL78_20410</name>
</gene>
<dbReference type="InterPro" id="IPR003591">
    <property type="entry name" value="Leu-rich_rpt_typical-subtyp"/>
</dbReference>
<evidence type="ECO:0000256" key="4">
    <source>
        <dbReference type="SAM" id="SignalP"/>
    </source>
</evidence>
<evidence type="ECO:0000313" key="5">
    <source>
        <dbReference type="EMBL" id="PIK42738.1"/>
    </source>
</evidence>
<dbReference type="AlphaFoldDB" id="A0A2G8K415"/>
<dbReference type="Proteomes" id="UP000230750">
    <property type="component" value="Unassembled WGS sequence"/>
</dbReference>
<dbReference type="SUPFAM" id="SSF52058">
    <property type="entry name" value="L domain-like"/>
    <property type="match status" value="1"/>
</dbReference>
<dbReference type="InterPro" id="IPR001611">
    <property type="entry name" value="Leu-rich_rpt"/>
</dbReference>
<organism evidence="5 6">
    <name type="scientific">Stichopus japonicus</name>
    <name type="common">Sea cucumber</name>
    <dbReference type="NCBI Taxonomy" id="307972"/>
    <lineage>
        <taxon>Eukaryota</taxon>
        <taxon>Metazoa</taxon>
        <taxon>Echinodermata</taxon>
        <taxon>Eleutherozoa</taxon>
        <taxon>Echinozoa</taxon>
        <taxon>Holothuroidea</taxon>
        <taxon>Aspidochirotacea</taxon>
        <taxon>Aspidochirotida</taxon>
        <taxon>Stichopodidae</taxon>
        <taxon>Apostichopus</taxon>
    </lineage>
</organism>
<accession>A0A2G8K415</accession>
<protein>
    <submittedName>
        <fullName evidence="5">LRRNT and LRR 8 domain containing protein</fullName>
    </submittedName>
</protein>
<evidence type="ECO:0000256" key="2">
    <source>
        <dbReference type="ARBA" id="ARBA00022729"/>
    </source>
</evidence>
<dbReference type="GO" id="GO:0005615">
    <property type="term" value="C:extracellular space"/>
    <property type="evidence" value="ECO:0007669"/>
    <property type="project" value="TreeGrafter"/>
</dbReference>
<keyword evidence="3" id="KW-0677">Repeat</keyword>
<feature type="signal peptide" evidence="4">
    <location>
        <begin position="1"/>
        <end position="28"/>
    </location>
</feature>
<proteinExistence type="predicted"/>
<dbReference type="STRING" id="307972.A0A2G8K415"/>
<sequence length="215" mass="24351">MASSSESFVNRSFIFVILILLYISLSDAACSRGCQCYRAGTTTEDWIKCDKGRMTKFPRSISRTREVVLIRDNLIQEIPANPFGTSSVTEVQYVFLDNNRIDTIADGAFSVPRQLRVLSLMNNRLEEITSRQFMGANGIEKLHMDGNYIVEIKPNVFIDMWRLKILSLAGNIINSIESNAFNGLAELHELYLNDNRLAILNDGIFAGFRDIKKID</sequence>
<dbReference type="Pfam" id="PF13855">
    <property type="entry name" value="LRR_8"/>
    <property type="match status" value="1"/>
</dbReference>
<name>A0A2G8K415_STIJA</name>
<reference evidence="5 6" key="1">
    <citation type="journal article" date="2017" name="PLoS Biol.">
        <title>The sea cucumber genome provides insights into morphological evolution and visceral regeneration.</title>
        <authorList>
            <person name="Zhang X."/>
            <person name="Sun L."/>
            <person name="Yuan J."/>
            <person name="Sun Y."/>
            <person name="Gao Y."/>
            <person name="Zhang L."/>
            <person name="Li S."/>
            <person name="Dai H."/>
            <person name="Hamel J.F."/>
            <person name="Liu C."/>
            <person name="Yu Y."/>
            <person name="Liu S."/>
            <person name="Lin W."/>
            <person name="Guo K."/>
            <person name="Jin S."/>
            <person name="Xu P."/>
            <person name="Storey K.B."/>
            <person name="Huan P."/>
            <person name="Zhang T."/>
            <person name="Zhou Y."/>
            <person name="Zhang J."/>
            <person name="Lin C."/>
            <person name="Li X."/>
            <person name="Xing L."/>
            <person name="Huo D."/>
            <person name="Sun M."/>
            <person name="Wang L."/>
            <person name="Mercier A."/>
            <person name="Li F."/>
            <person name="Yang H."/>
            <person name="Xiang J."/>
        </authorList>
    </citation>
    <scope>NUCLEOTIDE SEQUENCE [LARGE SCALE GENOMIC DNA]</scope>
    <source>
        <strain evidence="5">Shaxun</strain>
        <tissue evidence="5">Muscle</tissue>
    </source>
</reference>
<dbReference type="EMBL" id="MRZV01000908">
    <property type="protein sequence ID" value="PIK42738.1"/>
    <property type="molecule type" value="Genomic_DNA"/>
</dbReference>
<dbReference type="PROSITE" id="PS51450">
    <property type="entry name" value="LRR"/>
    <property type="match status" value="1"/>
</dbReference>
<keyword evidence="2 4" id="KW-0732">Signal</keyword>
<feature type="chain" id="PRO_5013634441" evidence="4">
    <location>
        <begin position="29"/>
        <end position="215"/>
    </location>
</feature>
<evidence type="ECO:0000256" key="1">
    <source>
        <dbReference type="ARBA" id="ARBA00022614"/>
    </source>
</evidence>
<evidence type="ECO:0000256" key="3">
    <source>
        <dbReference type="ARBA" id="ARBA00022737"/>
    </source>
</evidence>
<comment type="caution">
    <text evidence="5">The sequence shown here is derived from an EMBL/GenBank/DDBJ whole genome shotgun (WGS) entry which is preliminary data.</text>
</comment>